<protein>
    <submittedName>
        <fullName evidence="2">Extracellular protein</fullName>
    </submittedName>
</protein>
<reference evidence="2 3" key="1">
    <citation type="journal article" date="2015" name="Genome Announc.">
        <title>Expanding the biotechnology potential of lactobacilli through comparative genomics of 213 strains and associated genera.</title>
        <authorList>
            <person name="Sun Z."/>
            <person name="Harris H.M."/>
            <person name="McCann A."/>
            <person name="Guo C."/>
            <person name="Argimon S."/>
            <person name="Zhang W."/>
            <person name="Yang X."/>
            <person name="Jeffery I.B."/>
            <person name="Cooney J.C."/>
            <person name="Kagawa T.F."/>
            <person name="Liu W."/>
            <person name="Song Y."/>
            <person name="Salvetti E."/>
            <person name="Wrobel A."/>
            <person name="Rasinkangas P."/>
            <person name="Parkhill J."/>
            <person name="Rea M.C."/>
            <person name="O'Sullivan O."/>
            <person name="Ritari J."/>
            <person name="Douillard F.P."/>
            <person name="Paul Ross R."/>
            <person name="Yang R."/>
            <person name="Briner A.E."/>
            <person name="Felis G.E."/>
            <person name="de Vos W.M."/>
            <person name="Barrangou R."/>
            <person name="Klaenhammer T.R."/>
            <person name="Caufield P.W."/>
            <person name="Cui Y."/>
            <person name="Zhang H."/>
            <person name="O'Toole P.W."/>
        </authorList>
    </citation>
    <scope>NUCLEOTIDE SEQUENCE [LARGE SCALE GENOMIC DNA]</scope>
    <source>
        <strain evidence="2 3">DSM 16045</strain>
    </source>
</reference>
<keyword evidence="1" id="KW-1133">Transmembrane helix</keyword>
<dbReference type="PATRIC" id="fig|1423749.3.peg.1751"/>
<dbReference type="InterPro" id="IPR018672">
    <property type="entry name" value="DUF2140"/>
</dbReference>
<dbReference type="AlphaFoldDB" id="A0A0R1VHJ2"/>
<sequence length="195" mass="22200">MKKIKPSLWKWLFIGLLTINIAVIGTVIYQGTAPLTNVVETKAPKSSDSSLELVLSRNQVNTLSSNYLNQFLKDKTIKYQFIVGKKYASVIGVTKFMGVQVKFALNFVPEKTSQGNVILHAKSLSVGQLKLPMSYIMRYIKKNYTLPDWVSLNQKKRTILLDLNKYSQKKAINYHVNEINMDQGQFRIGLTIPKK</sequence>
<evidence type="ECO:0000256" key="1">
    <source>
        <dbReference type="SAM" id="Phobius"/>
    </source>
</evidence>
<dbReference type="EMBL" id="AZFN01000008">
    <property type="protein sequence ID" value="KRM02681.1"/>
    <property type="molecule type" value="Genomic_DNA"/>
</dbReference>
<dbReference type="Pfam" id="PF09911">
    <property type="entry name" value="DUF2140"/>
    <property type="match status" value="1"/>
</dbReference>
<name>A0A0R1VHJ2_9LACO</name>
<gene>
    <name evidence="2" type="ORF">FC60_GL001692</name>
</gene>
<evidence type="ECO:0000313" key="3">
    <source>
        <dbReference type="Proteomes" id="UP000051739"/>
    </source>
</evidence>
<keyword evidence="1" id="KW-0472">Membrane</keyword>
<keyword evidence="3" id="KW-1185">Reference proteome</keyword>
<keyword evidence="1" id="KW-0812">Transmembrane</keyword>
<accession>A0A0R1VHJ2</accession>
<dbReference type="Proteomes" id="UP000051739">
    <property type="component" value="Unassembled WGS sequence"/>
</dbReference>
<feature type="transmembrane region" description="Helical" evidence="1">
    <location>
        <begin position="12"/>
        <end position="29"/>
    </location>
</feature>
<dbReference type="RefSeq" id="WP_056937123.1">
    <property type="nucleotide sequence ID" value="NZ_AZFN01000008.1"/>
</dbReference>
<proteinExistence type="predicted"/>
<comment type="caution">
    <text evidence="2">The sequence shown here is derived from an EMBL/GenBank/DDBJ whole genome shotgun (WGS) entry which is preliminary data.</text>
</comment>
<evidence type="ECO:0000313" key="2">
    <source>
        <dbReference type="EMBL" id="KRM02681.1"/>
    </source>
</evidence>
<organism evidence="2 3">
    <name type="scientific">Limosilactobacillus gastricus DSM 16045</name>
    <dbReference type="NCBI Taxonomy" id="1423749"/>
    <lineage>
        <taxon>Bacteria</taxon>
        <taxon>Bacillati</taxon>
        <taxon>Bacillota</taxon>
        <taxon>Bacilli</taxon>
        <taxon>Lactobacillales</taxon>
        <taxon>Lactobacillaceae</taxon>
        <taxon>Limosilactobacillus</taxon>
    </lineage>
</organism>